<dbReference type="STRING" id="861299.J421_3977"/>
<feature type="chain" id="PRO_5004794310" description="Pilus assembly protein PilP" evidence="2">
    <location>
        <begin position="22"/>
        <end position="195"/>
    </location>
</feature>
<reference evidence="3 4" key="1">
    <citation type="journal article" date="2014" name="Genome Announc.">
        <title>Genome Sequence and Methylome of Soil Bacterium Gemmatirosa kalamazoonensis KBS708T, a Member of the Rarely Cultivated Gemmatimonadetes Phylum.</title>
        <authorList>
            <person name="Debruyn J.M."/>
            <person name="Radosevich M."/>
            <person name="Wommack K.E."/>
            <person name="Polson S.W."/>
            <person name="Hauser L.J."/>
            <person name="Fawaz M.N."/>
            <person name="Korlach J."/>
            <person name="Tsai Y.C."/>
        </authorList>
    </citation>
    <scope>NUCLEOTIDE SEQUENCE [LARGE SCALE GENOMIC DNA]</scope>
    <source>
        <strain evidence="3 4">KBS708</strain>
    </source>
</reference>
<gene>
    <name evidence="3" type="ORF">J421_3977</name>
</gene>
<dbReference type="OrthoDB" id="9798567at2"/>
<dbReference type="eggNOG" id="ENOG5033YU1">
    <property type="taxonomic scope" value="Bacteria"/>
</dbReference>
<protein>
    <recommendedName>
        <fullName evidence="5">Pilus assembly protein PilP</fullName>
    </recommendedName>
</protein>
<dbReference type="KEGG" id="gba:J421_3977"/>
<sequence length="195" mass="20302">MTPRGLLLSALAGVLAGGGAAALRAQSRVVHPAADVVPAKAAAPRGAVRHAAPNAKPDAKPSAKPSAKPNAKAGKADAKANTPPAIVTIERETYSYTSDGRRDPFKSLLTTADLRPMLAELRLVAVAFDPTNGGSVAILRDVNAKTQHRVRVGSVLGRMRVAAIQKKAVVFTIEELGYSRQETLGLNDSTAVRGK</sequence>
<dbReference type="AlphaFoldDB" id="W0RK88"/>
<proteinExistence type="predicted"/>
<dbReference type="RefSeq" id="WP_025412961.1">
    <property type="nucleotide sequence ID" value="NZ_CP007128.1"/>
</dbReference>
<feature type="compositionally biased region" description="Low complexity" evidence="1">
    <location>
        <begin position="40"/>
        <end position="73"/>
    </location>
</feature>
<dbReference type="InParanoid" id="W0RK88"/>
<dbReference type="PATRIC" id="fig|861299.3.peg.4035"/>
<dbReference type="HOGENOM" id="CLU_120410_0_0_0"/>
<dbReference type="Proteomes" id="UP000019151">
    <property type="component" value="Chromosome"/>
</dbReference>
<feature type="signal peptide" evidence="2">
    <location>
        <begin position="1"/>
        <end position="21"/>
    </location>
</feature>
<feature type="region of interest" description="Disordered" evidence="1">
    <location>
        <begin position="40"/>
        <end position="82"/>
    </location>
</feature>
<dbReference type="EMBL" id="CP007128">
    <property type="protein sequence ID" value="AHG91514.1"/>
    <property type="molecule type" value="Genomic_DNA"/>
</dbReference>
<evidence type="ECO:0000256" key="1">
    <source>
        <dbReference type="SAM" id="MobiDB-lite"/>
    </source>
</evidence>
<organism evidence="3 4">
    <name type="scientific">Gemmatirosa kalamazoonensis</name>
    <dbReference type="NCBI Taxonomy" id="861299"/>
    <lineage>
        <taxon>Bacteria</taxon>
        <taxon>Pseudomonadati</taxon>
        <taxon>Gemmatimonadota</taxon>
        <taxon>Gemmatimonadia</taxon>
        <taxon>Gemmatimonadales</taxon>
        <taxon>Gemmatimonadaceae</taxon>
        <taxon>Gemmatirosa</taxon>
    </lineage>
</organism>
<keyword evidence="4" id="KW-1185">Reference proteome</keyword>
<evidence type="ECO:0008006" key="5">
    <source>
        <dbReference type="Google" id="ProtNLM"/>
    </source>
</evidence>
<keyword evidence="2" id="KW-0732">Signal</keyword>
<evidence type="ECO:0000313" key="3">
    <source>
        <dbReference type="EMBL" id="AHG91514.1"/>
    </source>
</evidence>
<name>W0RK88_9BACT</name>
<evidence type="ECO:0000313" key="4">
    <source>
        <dbReference type="Proteomes" id="UP000019151"/>
    </source>
</evidence>
<accession>W0RK88</accession>
<evidence type="ECO:0000256" key="2">
    <source>
        <dbReference type="SAM" id="SignalP"/>
    </source>
</evidence>